<dbReference type="AlphaFoldDB" id="A0AAV4FG43"/>
<evidence type="ECO:0000313" key="2">
    <source>
        <dbReference type="Proteomes" id="UP000762676"/>
    </source>
</evidence>
<gene>
    <name evidence="1" type="ORF">ElyMa_005694700</name>
</gene>
<protein>
    <submittedName>
        <fullName evidence="1">Uncharacterized protein</fullName>
    </submittedName>
</protein>
<keyword evidence="2" id="KW-1185">Reference proteome</keyword>
<accession>A0AAV4FG43</accession>
<organism evidence="1 2">
    <name type="scientific">Elysia marginata</name>
    <dbReference type="NCBI Taxonomy" id="1093978"/>
    <lineage>
        <taxon>Eukaryota</taxon>
        <taxon>Metazoa</taxon>
        <taxon>Spiralia</taxon>
        <taxon>Lophotrochozoa</taxon>
        <taxon>Mollusca</taxon>
        <taxon>Gastropoda</taxon>
        <taxon>Heterobranchia</taxon>
        <taxon>Euthyneura</taxon>
        <taxon>Panpulmonata</taxon>
        <taxon>Sacoglossa</taxon>
        <taxon>Placobranchoidea</taxon>
        <taxon>Plakobranchidae</taxon>
        <taxon>Elysia</taxon>
    </lineage>
</organism>
<dbReference type="Proteomes" id="UP000762676">
    <property type="component" value="Unassembled WGS sequence"/>
</dbReference>
<name>A0AAV4FG43_9GAST</name>
<comment type="caution">
    <text evidence="1">The sequence shown here is derived from an EMBL/GenBank/DDBJ whole genome shotgun (WGS) entry which is preliminary data.</text>
</comment>
<sequence length="111" mass="12313">MQQPYNCHRNNAKSITTRFHHLWGVWCLGHQQEACMYMILSISSQICGSPAVPGRSQPAIKITIDVSRLAKVGSLTHLTRDLDGLLCAREPVTTVSRVSECSGIVPLQFCF</sequence>
<proteinExistence type="predicted"/>
<reference evidence="1 2" key="1">
    <citation type="journal article" date="2021" name="Elife">
        <title>Chloroplast acquisition without the gene transfer in kleptoplastic sea slugs, Plakobranchus ocellatus.</title>
        <authorList>
            <person name="Maeda T."/>
            <person name="Takahashi S."/>
            <person name="Yoshida T."/>
            <person name="Shimamura S."/>
            <person name="Takaki Y."/>
            <person name="Nagai Y."/>
            <person name="Toyoda A."/>
            <person name="Suzuki Y."/>
            <person name="Arimoto A."/>
            <person name="Ishii H."/>
            <person name="Satoh N."/>
            <person name="Nishiyama T."/>
            <person name="Hasebe M."/>
            <person name="Maruyama T."/>
            <person name="Minagawa J."/>
            <person name="Obokata J."/>
            <person name="Shigenobu S."/>
        </authorList>
    </citation>
    <scope>NUCLEOTIDE SEQUENCE [LARGE SCALE GENOMIC DNA]</scope>
</reference>
<evidence type="ECO:0000313" key="1">
    <source>
        <dbReference type="EMBL" id="GFR72019.1"/>
    </source>
</evidence>
<dbReference type="EMBL" id="BMAT01011396">
    <property type="protein sequence ID" value="GFR72019.1"/>
    <property type="molecule type" value="Genomic_DNA"/>
</dbReference>